<dbReference type="InterPro" id="IPR051287">
    <property type="entry name" value="TCR_variable_region"/>
</dbReference>
<keyword evidence="8" id="KW-1185">Reference proteome</keyword>
<dbReference type="Ensembl" id="ENSPNAT00000014926.2">
    <property type="protein sequence ID" value="ENSPNAP00000008770.2"/>
    <property type="gene ID" value="ENSPNAG00000014368.2"/>
</dbReference>
<evidence type="ECO:0000256" key="1">
    <source>
        <dbReference type="ARBA" id="ARBA00022729"/>
    </source>
</evidence>
<dbReference type="Gene3D" id="2.60.40.10">
    <property type="entry name" value="Immunoglobulins"/>
    <property type="match status" value="1"/>
</dbReference>
<evidence type="ECO:0000256" key="5">
    <source>
        <dbReference type="ARBA" id="ARBA00043266"/>
    </source>
</evidence>
<sequence length="180" mass="20551">MKLYFFTESCVSQSIAPLDNKVLVHAREDETVTLSCTYKSSGNVEYLHWYRQYLGSRPEYLLMILPGSNIVNYATPPFTRLNTTENHKTVNLIISSAEVSDSALYYCAMKSTVTGNPATLHKNSLQDDALNFSDETCFRLLNYLDLNSNIILLWYLVLVLAQGRIIRDMGRSFYTHICLN</sequence>
<dbReference type="InterPro" id="IPR003599">
    <property type="entry name" value="Ig_sub"/>
</dbReference>
<dbReference type="GeneTree" id="ENSGT01120000272048"/>
<dbReference type="GO" id="GO:0002250">
    <property type="term" value="P:adaptive immune response"/>
    <property type="evidence" value="ECO:0007669"/>
    <property type="project" value="UniProtKB-KW"/>
</dbReference>
<evidence type="ECO:0000313" key="7">
    <source>
        <dbReference type="Ensembl" id="ENSPNAP00000008770.2"/>
    </source>
</evidence>
<dbReference type="SMART" id="SM00409">
    <property type="entry name" value="IG"/>
    <property type="match status" value="1"/>
</dbReference>
<reference evidence="7 8" key="1">
    <citation type="submission" date="2020-10" db="EMBL/GenBank/DDBJ databases">
        <title>Pygocentrus nattereri (red-bellied piranha) genome, fPygNat1, primary haplotype.</title>
        <authorList>
            <person name="Myers G."/>
            <person name="Meyer A."/>
            <person name="Karagic N."/>
            <person name="Pippel M."/>
            <person name="Winkler S."/>
            <person name="Tracey A."/>
            <person name="Wood J."/>
            <person name="Formenti G."/>
            <person name="Howe K."/>
            <person name="Fedrigo O."/>
            <person name="Jarvis E.D."/>
        </authorList>
    </citation>
    <scope>NUCLEOTIDE SEQUENCE [LARGE SCALE GENOMIC DNA]</scope>
</reference>
<keyword evidence="5" id="KW-1279">T cell receptor</keyword>
<evidence type="ECO:0000259" key="6">
    <source>
        <dbReference type="PROSITE" id="PS50835"/>
    </source>
</evidence>
<dbReference type="InterPro" id="IPR007110">
    <property type="entry name" value="Ig-like_dom"/>
</dbReference>
<evidence type="ECO:0000256" key="4">
    <source>
        <dbReference type="ARBA" id="ARBA00023319"/>
    </source>
</evidence>
<accession>A0A3B4CBU7</accession>
<evidence type="ECO:0000256" key="3">
    <source>
        <dbReference type="ARBA" id="ARBA00023170"/>
    </source>
</evidence>
<reference evidence="7" key="3">
    <citation type="submission" date="2025-09" db="UniProtKB">
        <authorList>
            <consortium name="Ensembl"/>
        </authorList>
    </citation>
    <scope>IDENTIFICATION</scope>
</reference>
<dbReference type="InterPro" id="IPR013783">
    <property type="entry name" value="Ig-like_fold"/>
</dbReference>
<dbReference type="Proteomes" id="UP001501920">
    <property type="component" value="Chromosome 2"/>
</dbReference>
<feature type="domain" description="Ig-like" evidence="6">
    <location>
        <begin position="17"/>
        <end position="126"/>
    </location>
</feature>
<dbReference type="STRING" id="42514.ENSPNAP00000008770"/>
<organism evidence="7 8">
    <name type="scientific">Pygocentrus nattereri</name>
    <name type="common">Red-bellied piranha</name>
    <dbReference type="NCBI Taxonomy" id="42514"/>
    <lineage>
        <taxon>Eukaryota</taxon>
        <taxon>Metazoa</taxon>
        <taxon>Chordata</taxon>
        <taxon>Craniata</taxon>
        <taxon>Vertebrata</taxon>
        <taxon>Euteleostomi</taxon>
        <taxon>Actinopterygii</taxon>
        <taxon>Neopterygii</taxon>
        <taxon>Teleostei</taxon>
        <taxon>Ostariophysi</taxon>
        <taxon>Characiformes</taxon>
        <taxon>Characoidei</taxon>
        <taxon>Pygocentrus</taxon>
    </lineage>
</organism>
<keyword evidence="5" id="KW-0391">Immunity</keyword>
<reference evidence="7" key="2">
    <citation type="submission" date="2025-08" db="UniProtKB">
        <authorList>
            <consortium name="Ensembl"/>
        </authorList>
    </citation>
    <scope>IDENTIFICATION</scope>
</reference>
<protein>
    <recommendedName>
        <fullName evidence="6">Ig-like domain-containing protein</fullName>
    </recommendedName>
</protein>
<keyword evidence="4" id="KW-0393">Immunoglobulin domain</keyword>
<keyword evidence="1" id="KW-0732">Signal</keyword>
<dbReference type="InterPro" id="IPR013106">
    <property type="entry name" value="Ig_V-set"/>
</dbReference>
<dbReference type="SMART" id="SM00406">
    <property type="entry name" value="IGv"/>
    <property type="match status" value="1"/>
</dbReference>
<dbReference type="PANTHER" id="PTHR19367:SF18">
    <property type="entry name" value="T CELL RECEPTOR ALPHA VARIABLE 16"/>
    <property type="match status" value="1"/>
</dbReference>
<dbReference type="InterPro" id="IPR036179">
    <property type="entry name" value="Ig-like_dom_sf"/>
</dbReference>
<keyword evidence="3" id="KW-0675">Receptor</keyword>
<keyword evidence="2" id="KW-1064">Adaptive immunity</keyword>
<dbReference type="AlphaFoldDB" id="A0A3B4CBU7"/>
<evidence type="ECO:0000256" key="2">
    <source>
        <dbReference type="ARBA" id="ARBA00023130"/>
    </source>
</evidence>
<dbReference type="GO" id="GO:0042101">
    <property type="term" value="C:T cell receptor complex"/>
    <property type="evidence" value="ECO:0007669"/>
    <property type="project" value="UniProtKB-KW"/>
</dbReference>
<dbReference type="PROSITE" id="PS50835">
    <property type="entry name" value="IG_LIKE"/>
    <property type="match status" value="1"/>
</dbReference>
<name>A0A3B4CBU7_PYGNA</name>
<dbReference type="SUPFAM" id="SSF48726">
    <property type="entry name" value="Immunoglobulin"/>
    <property type="match status" value="1"/>
</dbReference>
<dbReference type="PANTHER" id="PTHR19367">
    <property type="entry name" value="T-CELL RECEPTOR ALPHA CHAIN V REGION"/>
    <property type="match status" value="1"/>
</dbReference>
<evidence type="ECO:0000313" key="8">
    <source>
        <dbReference type="Proteomes" id="UP001501920"/>
    </source>
</evidence>
<dbReference type="Pfam" id="PF07686">
    <property type="entry name" value="V-set"/>
    <property type="match status" value="1"/>
</dbReference>
<proteinExistence type="predicted"/>